<dbReference type="PANTHER" id="PTHR45036">
    <property type="entry name" value="METHYLTRANSFERASE LIKE 7B"/>
    <property type="match status" value="1"/>
</dbReference>
<organism evidence="2 3">
    <name type="scientific">Bathycoccus prasinos</name>
    <dbReference type="NCBI Taxonomy" id="41875"/>
    <lineage>
        <taxon>Eukaryota</taxon>
        <taxon>Viridiplantae</taxon>
        <taxon>Chlorophyta</taxon>
        <taxon>Mamiellophyceae</taxon>
        <taxon>Mamiellales</taxon>
        <taxon>Bathycoccaceae</taxon>
        <taxon>Bathycoccus</taxon>
    </lineage>
</organism>
<proteinExistence type="predicted"/>
<dbReference type="GeneID" id="19016796"/>
<dbReference type="eggNOG" id="KOG4300">
    <property type="taxonomic scope" value="Eukaryota"/>
</dbReference>
<dbReference type="Pfam" id="PF08241">
    <property type="entry name" value="Methyltransf_11"/>
    <property type="match status" value="1"/>
</dbReference>
<dbReference type="AlphaFoldDB" id="K8F1P1"/>
<dbReference type="InterPro" id="IPR029063">
    <property type="entry name" value="SAM-dependent_MTases_sf"/>
</dbReference>
<dbReference type="Gene3D" id="3.40.50.150">
    <property type="entry name" value="Vaccinia Virus protein VP39"/>
    <property type="match status" value="1"/>
</dbReference>
<dbReference type="KEGG" id="bpg:Bathy03g02590"/>
<reference evidence="2 3" key="1">
    <citation type="submission" date="2011-10" db="EMBL/GenBank/DDBJ databases">
        <authorList>
            <person name="Genoscope - CEA"/>
        </authorList>
    </citation>
    <scope>NUCLEOTIDE SEQUENCE [LARGE SCALE GENOMIC DNA]</scope>
    <source>
        <strain evidence="2 3">RCC 1105</strain>
    </source>
</reference>
<accession>K8F1P1</accession>
<dbReference type="SUPFAM" id="SSF53335">
    <property type="entry name" value="S-adenosyl-L-methionine-dependent methyltransferases"/>
    <property type="match status" value="1"/>
</dbReference>
<evidence type="ECO:0000313" key="2">
    <source>
        <dbReference type="EMBL" id="CCO15413.1"/>
    </source>
</evidence>
<gene>
    <name evidence="2" type="ORF">Bathy03g02590</name>
</gene>
<keyword evidence="3" id="KW-1185">Reference proteome</keyword>
<dbReference type="OrthoDB" id="416496at2759"/>
<dbReference type="RefSeq" id="XP_007513976.1">
    <property type="nucleotide sequence ID" value="XM_007513914.1"/>
</dbReference>
<feature type="domain" description="Methyltransferase type 11" evidence="1">
    <location>
        <begin position="33"/>
        <end position="131"/>
    </location>
</feature>
<dbReference type="CDD" id="cd02440">
    <property type="entry name" value="AdoMet_MTases"/>
    <property type="match status" value="1"/>
</dbReference>
<dbReference type="GO" id="GO:0032259">
    <property type="term" value="P:methylation"/>
    <property type="evidence" value="ECO:0007669"/>
    <property type="project" value="UniProtKB-KW"/>
</dbReference>
<evidence type="ECO:0000259" key="1">
    <source>
        <dbReference type="Pfam" id="PF08241"/>
    </source>
</evidence>
<name>K8F1P1_9CHLO</name>
<sequence>MAGYESVIEERKTELFTRAFSNRTGKVDVVELGAGTWPNAKYYDMVASTTNFGVSVDVYGVDPNEYMTPYALENFEKVKSDKVKYEPLRGVSENLPFEDGSVDVAVVSLVLCSVEDQLASLKEVKRVLKPKTGKFIFVEHVLSQTNDSLRRQQEALTPMQIKAADGCRLNRKTGEVIKKVFGSENVDYEYFDLDGFWVIGSQIAGIASV</sequence>
<dbReference type="STRING" id="41875.K8F1P1"/>
<protein>
    <submittedName>
        <fullName evidence="2">Methyltransferase type 11</fullName>
    </submittedName>
</protein>
<evidence type="ECO:0000313" key="3">
    <source>
        <dbReference type="Proteomes" id="UP000198341"/>
    </source>
</evidence>
<dbReference type="Proteomes" id="UP000198341">
    <property type="component" value="Chromosome 3"/>
</dbReference>
<dbReference type="EMBL" id="FO082276">
    <property type="protein sequence ID" value="CCO15413.1"/>
    <property type="molecule type" value="Genomic_DNA"/>
</dbReference>
<dbReference type="PANTHER" id="PTHR45036:SF1">
    <property type="entry name" value="METHYLTRANSFERASE LIKE 7A"/>
    <property type="match status" value="1"/>
</dbReference>
<dbReference type="GO" id="GO:0008757">
    <property type="term" value="F:S-adenosylmethionine-dependent methyltransferase activity"/>
    <property type="evidence" value="ECO:0007669"/>
    <property type="project" value="InterPro"/>
</dbReference>
<dbReference type="InterPro" id="IPR052356">
    <property type="entry name" value="Thiol_S-MT"/>
</dbReference>
<keyword evidence="2" id="KW-0489">Methyltransferase</keyword>
<dbReference type="InterPro" id="IPR013216">
    <property type="entry name" value="Methyltransf_11"/>
</dbReference>
<keyword evidence="2" id="KW-0808">Transferase</keyword>